<dbReference type="PROSITE" id="PS00135">
    <property type="entry name" value="TRYPSIN_SER"/>
    <property type="match status" value="1"/>
</dbReference>
<dbReference type="SMART" id="SM00020">
    <property type="entry name" value="Tryp_SPc"/>
    <property type="match status" value="1"/>
</dbReference>
<feature type="domain" description="Peptidase S1" evidence="4">
    <location>
        <begin position="36"/>
        <end position="263"/>
    </location>
</feature>
<evidence type="ECO:0000313" key="6">
    <source>
        <dbReference type="RefSeq" id="XP_070140612.1"/>
    </source>
</evidence>
<dbReference type="Proteomes" id="UP001652661">
    <property type="component" value="Chromosome 2L"/>
</dbReference>
<organism evidence="5 6">
    <name type="scientific">Drosophila kikkawai</name>
    <name type="common">Fruit fly</name>
    <dbReference type="NCBI Taxonomy" id="30033"/>
    <lineage>
        <taxon>Eukaryota</taxon>
        <taxon>Metazoa</taxon>
        <taxon>Ecdysozoa</taxon>
        <taxon>Arthropoda</taxon>
        <taxon>Hexapoda</taxon>
        <taxon>Insecta</taxon>
        <taxon>Pterygota</taxon>
        <taxon>Neoptera</taxon>
        <taxon>Endopterygota</taxon>
        <taxon>Diptera</taxon>
        <taxon>Brachycera</taxon>
        <taxon>Muscomorpha</taxon>
        <taxon>Ephydroidea</taxon>
        <taxon>Drosophilidae</taxon>
        <taxon>Drosophila</taxon>
        <taxon>Sophophora</taxon>
    </lineage>
</organism>
<accession>A0ABM4GD23</accession>
<dbReference type="PANTHER" id="PTHR24260:SF147">
    <property type="entry name" value="EG:BACR7A4.3 PROTEIN-RELATED"/>
    <property type="match status" value="1"/>
</dbReference>
<keyword evidence="3" id="KW-0732">Signal</keyword>
<reference evidence="6" key="2">
    <citation type="submission" date="2025-08" db="UniProtKB">
        <authorList>
            <consortium name="RefSeq"/>
        </authorList>
    </citation>
    <scope>IDENTIFICATION</scope>
    <source>
        <strain evidence="6">14028-0561.14</strain>
        <tissue evidence="6">Whole fly</tissue>
    </source>
</reference>
<dbReference type="InterPro" id="IPR001254">
    <property type="entry name" value="Trypsin_dom"/>
</dbReference>
<evidence type="ECO:0000259" key="4">
    <source>
        <dbReference type="PROSITE" id="PS50240"/>
    </source>
</evidence>
<sequence>MQVFLWTTLISVLLIQRSAGRMLVDQCGTSGIRSWLHYGADAESEAAPWMAAIFNNESFLCGGTVIHRRFVLTAAHCIEDQSHLFVKLGAYNKSNPTQEYNAIKGVIYRGYSKRNMEHDIGLLKLSQDIQFGIDVYPICISLDPEMKSRVEIIQKFDAYDWGSTEMERESQLLRKVRLYRLDHTTCDNFLRRPLTSNQLCIGSLDRDTCGGDSGGPLTKKVTVKGEQVQVQLGIHIFGKMRCDGERIYTDVSSYANWIERNVKSASLNSP</sequence>
<proteinExistence type="predicted"/>
<dbReference type="InterPro" id="IPR043504">
    <property type="entry name" value="Peptidase_S1_PA_chymotrypsin"/>
</dbReference>
<evidence type="ECO:0000256" key="2">
    <source>
        <dbReference type="RuleBase" id="RU363034"/>
    </source>
</evidence>
<dbReference type="PRINTS" id="PR00722">
    <property type="entry name" value="CHYMOTRYPSIN"/>
</dbReference>
<dbReference type="RefSeq" id="XP_070140612.1">
    <property type="nucleotide sequence ID" value="XM_070284511.1"/>
</dbReference>
<evidence type="ECO:0000256" key="1">
    <source>
        <dbReference type="ARBA" id="ARBA00023157"/>
    </source>
</evidence>
<dbReference type="InterPro" id="IPR001314">
    <property type="entry name" value="Peptidase_S1A"/>
</dbReference>
<dbReference type="Gene3D" id="2.40.10.10">
    <property type="entry name" value="Trypsin-like serine proteases"/>
    <property type="match status" value="2"/>
</dbReference>
<keyword evidence="2" id="KW-0645">Protease</keyword>
<name>A0ABM4GD23_DROKI</name>
<dbReference type="InterPro" id="IPR009003">
    <property type="entry name" value="Peptidase_S1_PA"/>
</dbReference>
<feature type="chain" id="PRO_5045349959" evidence="3">
    <location>
        <begin position="21"/>
        <end position="270"/>
    </location>
</feature>
<dbReference type="PROSITE" id="PS00134">
    <property type="entry name" value="TRYPSIN_HIS"/>
    <property type="match status" value="1"/>
</dbReference>
<reference evidence="5" key="1">
    <citation type="submission" date="2025-05" db="UniProtKB">
        <authorList>
            <consortium name="RefSeq"/>
        </authorList>
    </citation>
    <scope>NUCLEOTIDE SEQUENCE [LARGE SCALE GENOMIC DNA]</scope>
    <source>
        <strain evidence="5">14028-0561.14</strain>
    </source>
</reference>
<evidence type="ECO:0000256" key="3">
    <source>
        <dbReference type="SAM" id="SignalP"/>
    </source>
</evidence>
<protein>
    <submittedName>
        <fullName evidence="6">Serine protease grass-like</fullName>
    </submittedName>
</protein>
<dbReference type="Pfam" id="PF00089">
    <property type="entry name" value="Trypsin"/>
    <property type="match status" value="1"/>
</dbReference>
<keyword evidence="5" id="KW-1185">Reference proteome</keyword>
<keyword evidence="1" id="KW-1015">Disulfide bond</keyword>
<evidence type="ECO:0000313" key="5">
    <source>
        <dbReference type="Proteomes" id="UP001652661"/>
    </source>
</evidence>
<gene>
    <name evidence="6" type="primary">LOC138928113</name>
</gene>
<dbReference type="PROSITE" id="PS50240">
    <property type="entry name" value="TRYPSIN_DOM"/>
    <property type="match status" value="1"/>
</dbReference>
<keyword evidence="2" id="KW-0720">Serine protease</keyword>
<dbReference type="CDD" id="cd00190">
    <property type="entry name" value="Tryp_SPc"/>
    <property type="match status" value="1"/>
</dbReference>
<dbReference type="InterPro" id="IPR033116">
    <property type="entry name" value="TRYPSIN_SER"/>
</dbReference>
<dbReference type="SUPFAM" id="SSF50494">
    <property type="entry name" value="Trypsin-like serine proteases"/>
    <property type="match status" value="1"/>
</dbReference>
<dbReference type="InterPro" id="IPR018114">
    <property type="entry name" value="TRYPSIN_HIS"/>
</dbReference>
<dbReference type="PANTHER" id="PTHR24260">
    <property type="match status" value="1"/>
</dbReference>
<dbReference type="GeneID" id="138928113"/>
<feature type="signal peptide" evidence="3">
    <location>
        <begin position="1"/>
        <end position="20"/>
    </location>
</feature>
<dbReference type="InterPro" id="IPR051333">
    <property type="entry name" value="CLIP_Serine_Protease"/>
</dbReference>
<keyword evidence="2" id="KW-0378">Hydrolase</keyword>